<dbReference type="InterPro" id="IPR050987">
    <property type="entry name" value="AtrR-like"/>
</dbReference>
<keyword evidence="5" id="KW-1185">Reference proteome</keyword>
<feature type="domain" description="Xylanolytic transcriptional activator regulatory" evidence="3">
    <location>
        <begin position="256"/>
        <end position="327"/>
    </location>
</feature>
<evidence type="ECO:0000256" key="1">
    <source>
        <dbReference type="ARBA" id="ARBA00023242"/>
    </source>
</evidence>
<dbReference type="Pfam" id="PF04082">
    <property type="entry name" value="Fungal_trans"/>
    <property type="match status" value="1"/>
</dbReference>
<proteinExistence type="predicted"/>
<dbReference type="GeneID" id="54278528"/>
<dbReference type="InterPro" id="IPR007219">
    <property type="entry name" value="XnlR_reg_dom"/>
</dbReference>
<evidence type="ECO:0000259" key="3">
    <source>
        <dbReference type="SMART" id="SM00906"/>
    </source>
</evidence>
<reference evidence="4" key="1">
    <citation type="journal article" date="2020" name="Stud. Mycol.">
        <title>101 Dothideomycetes genomes: a test case for predicting lifestyles and emergence of pathogens.</title>
        <authorList>
            <person name="Haridas S."/>
            <person name="Albert R."/>
            <person name="Binder M."/>
            <person name="Bloem J."/>
            <person name="Labutti K."/>
            <person name="Salamov A."/>
            <person name="Andreopoulos B."/>
            <person name="Baker S."/>
            <person name="Barry K."/>
            <person name="Bills G."/>
            <person name="Bluhm B."/>
            <person name="Cannon C."/>
            <person name="Castanera R."/>
            <person name="Culley D."/>
            <person name="Daum C."/>
            <person name="Ezra D."/>
            <person name="Gonzalez J."/>
            <person name="Henrissat B."/>
            <person name="Kuo A."/>
            <person name="Liang C."/>
            <person name="Lipzen A."/>
            <person name="Lutzoni F."/>
            <person name="Magnuson J."/>
            <person name="Mondo S."/>
            <person name="Nolan M."/>
            <person name="Ohm R."/>
            <person name="Pangilinan J."/>
            <person name="Park H.-J."/>
            <person name="Ramirez L."/>
            <person name="Alfaro M."/>
            <person name="Sun H."/>
            <person name="Tritt A."/>
            <person name="Yoshinaga Y."/>
            <person name="Zwiers L.-H."/>
            <person name="Turgeon B."/>
            <person name="Goodwin S."/>
            <person name="Spatafora J."/>
            <person name="Crous P."/>
            <person name="Grigoriev I."/>
        </authorList>
    </citation>
    <scope>NUCLEOTIDE SEQUENCE</scope>
    <source>
        <strain evidence="4">CBS 175.79</strain>
    </source>
</reference>
<feature type="region of interest" description="Disordered" evidence="2">
    <location>
        <begin position="1"/>
        <end position="109"/>
    </location>
</feature>
<evidence type="ECO:0000313" key="4">
    <source>
        <dbReference type="EMBL" id="KAF2016941.1"/>
    </source>
</evidence>
<dbReference type="GO" id="GO:0006351">
    <property type="term" value="P:DNA-templated transcription"/>
    <property type="evidence" value="ECO:0007669"/>
    <property type="project" value="InterPro"/>
</dbReference>
<evidence type="ECO:0000256" key="2">
    <source>
        <dbReference type="SAM" id="MobiDB-lite"/>
    </source>
</evidence>
<name>A0A6A5XW54_9PLEO</name>
<dbReference type="AlphaFoldDB" id="A0A6A5XW54"/>
<dbReference type="PANTHER" id="PTHR46910">
    <property type="entry name" value="TRANSCRIPTION FACTOR PDR1"/>
    <property type="match status" value="1"/>
</dbReference>
<evidence type="ECO:0000313" key="5">
    <source>
        <dbReference type="Proteomes" id="UP000799778"/>
    </source>
</evidence>
<feature type="compositionally biased region" description="Basic and acidic residues" evidence="2">
    <location>
        <begin position="83"/>
        <end position="94"/>
    </location>
</feature>
<gene>
    <name evidence="4" type="ORF">BU24DRAFT_140937</name>
</gene>
<dbReference type="RefSeq" id="XP_033385280.1">
    <property type="nucleotide sequence ID" value="XM_033521131.1"/>
</dbReference>
<dbReference type="CDD" id="cd12148">
    <property type="entry name" value="fungal_TF_MHR"/>
    <property type="match status" value="1"/>
</dbReference>
<organism evidence="4 5">
    <name type="scientific">Aaosphaeria arxii CBS 175.79</name>
    <dbReference type="NCBI Taxonomy" id="1450172"/>
    <lineage>
        <taxon>Eukaryota</taxon>
        <taxon>Fungi</taxon>
        <taxon>Dikarya</taxon>
        <taxon>Ascomycota</taxon>
        <taxon>Pezizomycotina</taxon>
        <taxon>Dothideomycetes</taxon>
        <taxon>Pleosporomycetidae</taxon>
        <taxon>Pleosporales</taxon>
        <taxon>Pleosporales incertae sedis</taxon>
        <taxon>Aaosphaeria</taxon>
    </lineage>
</organism>
<feature type="region of interest" description="Disordered" evidence="2">
    <location>
        <begin position="549"/>
        <end position="592"/>
    </location>
</feature>
<feature type="compositionally biased region" description="Polar residues" evidence="2">
    <location>
        <begin position="583"/>
        <end position="592"/>
    </location>
</feature>
<dbReference type="OrthoDB" id="3266505at2759"/>
<protein>
    <recommendedName>
        <fullName evidence="3">Xylanolytic transcriptional activator regulatory domain-containing protein</fullName>
    </recommendedName>
</protein>
<dbReference type="SMART" id="SM00906">
    <property type="entry name" value="Fungal_trans"/>
    <property type="match status" value="1"/>
</dbReference>
<dbReference type="GO" id="GO:0003677">
    <property type="term" value="F:DNA binding"/>
    <property type="evidence" value="ECO:0007669"/>
    <property type="project" value="InterPro"/>
</dbReference>
<feature type="compositionally biased region" description="Polar residues" evidence="2">
    <location>
        <begin position="51"/>
        <end position="81"/>
    </location>
</feature>
<dbReference type="PANTHER" id="PTHR46910:SF9">
    <property type="entry name" value="MISCELLANEOUS ZN(II)2CYS6 TRANSCRIPTION FACTOR (EUROFUNG)"/>
    <property type="match status" value="1"/>
</dbReference>
<dbReference type="GO" id="GO:0003700">
    <property type="term" value="F:DNA-binding transcription factor activity"/>
    <property type="evidence" value="ECO:0007669"/>
    <property type="project" value="InterPro"/>
</dbReference>
<dbReference type="EMBL" id="ML978068">
    <property type="protein sequence ID" value="KAF2016941.1"/>
    <property type="molecule type" value="Genomic_DNA"/>
</dbReference>
<keyword evidence="1" id="KW-0539">Nucleus</keyword>
<accession>A0A6A5XW54</accession>
<dbReference type="GO" id="GO:0008270">
    <property type="term" value="F:zinc ion binding"/>
    <property type="evidence" value="ECO:0007669"/>
    <property type="project" value="InterPro"/>
</dbReference>
<dbReference type="Proteomes" id="UP000799778">
    <property type="component" value="Unassembled WGS sequence"/>
</dbReference>
<sequence>MPETALNANKRRQRQDEEQFSAGEEGAPPPARRRRTFLHTMGRQLRELGTDGTSPQDRSRATFGTSPMGQSTLNTNTQGETCSEDRAGSGREESIGEDDQLPSGTGKSSSEWLWKSQEVEFTMTPPTAAAFSFEDLLDWSQCYFDLWHPAFPFIHAPSMIEYFHKIERKPLLPAATEIEVFQGVITRSIISIATMDRRHMNLTPASPLPSHLVFHSFNDAIESVHKVLTLESSIHSLQALVSVVIFLITMQRYNAASRLESLAVRLLFQLNLHKCPFKMTGSARAEANLRKRLFWSMFCLDRYVCIRLGTPVGIRSEDVDVCHLHDELHLAQGHKNTEHDSRLDFLDFLARHASIRGSIMELRNSSSLNRHVAGSNQTLNIEIEHSKWWNTVDEYLSNVELTQAPAITKAHQVTLIVLRFESILALWRSVLATPNQGPAYDAALQRCISASRSIINTLYKALQGFGAFDGSPGRHGYQTTPLLWPSFTWAVWMSTFIIIFAATEDEVPRTVAKSLATRSISILQHLALRNTKWPEACIVAIRKLLDRIDGGGSSRTDGPEMTSTQSRQPVRPMGNPTDPSARPNETSVPNQSLYRASNDIVSTYPLHGMSVSNSQYHPVQQSYHVTTDTAYNPISSIDMDAFGVIPSVTGSSTANQVQNLASSHLGGSGTFLGIAQEMSDNPLSTNEIMHLFNNTDERAPWFNEANYL</sequence>